<dbReference type="EMBL" id="CP060716">
    <property type="protein sequence ID" value="QNN62961.1"/>
    <property type="molecule type" value="Genomic_DNA"/>
</dbReference>
<evidence type="ECO:0000256" key="5">
    <source>
        <dbReference type="PROSITE-ProRule" id="PRU00335"/>
    </source>
</evidence>
<dbReference type="InterPro" id="IPR050109">
    <property type="entry name" value="HTH-type_TetR-like_transc_reg"/>
</dbReference>
<evidence type="ECO:0000256" key="2">
    <source>
        <dbReference type="ARBA" id="ARBA00023015"/>
    </source>
</evidence>
<gene>
    <name evidence="7" type="ORF">H9L06_00805</name>
</gene>
<dbReference type="GO" id="GO:0003700">
    <property type="term" value="F:DNA-binding transcription factor activity"/>
    <property type="evidence" value="ECO:0007669"/>
    <property type="project" value="TreeGrafter"/>
</dbReference>
<keyword evidence="1" id="KW-0678">Repressor</keyword>
<dbReference type="GO" id="GO:0046677">
    <property type="term" value="P:response to antibiotic"/>
    <property type="evidence" value="ECO:0007669"/>
    <property type="project" value="InterPro"/>
</dbReference>
<dbReference type="PROSITE" id="PS01081">
    <property type="entry name" value="HTH_TETR_1"/>
    <property type="match status" value="1"/>
</dbReference>
<dbReference type="Proteomes" id="UP000515934">
    <property type="component" value="Chromosome"/>
</dbReference>
<dbReference type="Pfam" id="PF00440">
    <property type="entry name" value="TetR_N"/>
    <property type="match status" value="1"/>
</dbReference>
<evidence type="ECO:0000256" key="4">
    <source>
        <dbReference type="ARBA" id="ARBA00023163"/>
    </source>
</evidence>
<dbReference type="GO" id="GO:0000976">
    <property type="term" value="F:transcription cis-regulatory region binding"/>
    <property type="evidence" value="ECO:0007669"/>
    <property type="project" value="TreeGrafter"/>
</dbReference>
<sequence>MVTQKSKTPQRRERGSITPDRIIDGAFAVIKESSVESLSMPELARTLDVGVTSIYWYFRKKDDLLRAMSDRAVGLLYAQLPNPEDFSDWRTFIETYQRTIRRILRQDAALADLILIRQNSFSLKAGIHAFTRIDLILKTLMAAGFAPLVAWQLVSSVTTFTNGIVLTERTAMLNEAVTLDDRQTLLITDEMPALKELLRTEEIQLAMVSDDDFETGLSALLDGFERQLTAK</sequence>
<feature type="domain" description="HTH tetR-type" evidence="6">
    <location>
        <begin position="16"/>
        <end position="76"/>
    </location>
</feature>
<dbReference type="GO" id="GO:0045892">
    <property type="term" value="P:negative regulation of DNA-templated transcription"/>
    <property type="evidence" value="ECO:0007669"/>
    <property type="project" value="InterPro"/>
</dbReference>
<dbReference type="SUPFAM" id="SSF48498">
    <property type="entry name" value="Tetracyclin repressor-like, C-terminal domain"/>
    <property type="match status" value="1"/>
</dbReference>
<evidence type="ECO:0000259" key="6">
    <source>
        <dbReference type="PROSITE" id="PS50977"/>
    </source>
</evidence>
<dbReference type="PANTHER" id="PTHR30055">
    <property type="entry name" value="HTH-TYPE TRANSCRIPTIONAL REGULATOR RUTR"/>
    <property type="match status" value="1"/>
</dbReference>
<dbReference type="Pfam" id="PF02909">
    <property type="entry name" value="TetR_C_1"/>
    <property type="match status" value="1"/>
</dbReference>
<evidence type="ECO:0000256" key="3">
    <source>
        <dbReference type="ARBA" id="ARBA00023125"/>
    </source>
</evidence>
<dbReference type="InterPro" id="IPR009057">
    <property type="entry name" value="Homeodomain-like_sf"/>
</dbReference>
<dbReference type="InterPro" id="IPR004111">
    <property type="entry name" value="Repressor_TetR_C"/>
</dbReference>
<protein>
    <submittedName>
        <fullName evidence="7">TetR/AcrR family transcriptional regulator</fullName>
    </submittedName>
</protein>
<dbReference type="InterPro" id="IPR036271">
    <property type="entry name" value="Tet_transcr_reg_TetR-rel_C_sf"/>
</dbReference>
<accession>A0A7G9S536</accession>
<dbReference type="Gene3D" id="1.10.10.60">
    <property type="entry name" value="Homeodomain-like"/>
    <property type="match status" value="1"/>
</dbReference>
<keyword evidence="2" id="KW-0805">Transcription regulation</keyword>
<dbReference type="RefSeq" id="WP_187555429.1">
    <property type="nucleotide sequence ID" value="NZ_CP060716.1"/>
</dbReference>
<dbReference type="PRINTS" id="PR00400">
    <property type="entry name" value="TETREPRESSOR"/>
</dbReference>
<dbReference type="SUPFAM" id="SSF46689">
    <property type="entry name" value="Homeodomain-like"/>
    <property type="match status" value="1"/>
</dbReference>
<dbReference type="PROSITE" id="PS50977">
    <property type="entry name" value="HTH_TETR_2"/>
    <property type="match status" value="1"/>
</dbReference>
<dbReference type="Gene3D" id="1.10.357.10">
    <property type="entry name" value="Tetracycline Repressor, domain 2"/>
    <property type="match status" value="1"/>
</dbReference>
<evidence type="ECO:0000313" key="7">
    <source>
        <dbReference type="EMBL" id="QNN62961.1"/>
    </source>
</evidence>
<keyword evidence="3 5" id="KW-0238">DNA-binding</keyword>
<dbReference type="InterPro" id="IPR003012">
    <property type="entry name" value="Tet_transcr_reg_TetR"/>
</dbReference>
<dbReference type="InterPro" id="IPR001647">
    <property type="entry name" value="HTH_TetR"/>
</dbReference>
<organism evidence="7 8">
    <name type="scientific">Leucobacter denitrificans</name>
    <dbReference type="NCBI Taxonomy" id="683042"/>
    <lineage>
        <taxon>Bacteria</taxon>
        <taxon>Bacillati</taxon>
        <taxon>Actinomycetota</taxon>
        <taxon>Actinomycetes</taxon>
        <taxon>Micrococcales</taxon>
        <taxon>Microbacteriaceae</taxon>
        <taxon>Leucobacter</taxon>
    </lineage>
</organism>
<dbReference type="AlphaFoldDB" id="A0A7G9S536"/>
<keyword evidence="4" id="KW-0804">Transcription</keyword>
<proteinExistence type="predicted"/>
<dbReference type="InterPro" id="IPR023772">
    <property type="entry name" value="DNA-bd_HTH_TetR-type_CS"/>
</dbReference>
<name>A0A7G9S536_9MICO</name>
<reference evidence="7 8" key="1">
    <citation type="submission" date="2020-08" db="EMBL/GenBank/DDBJ databases">
        <title>Genome sequence of Leucobacter denitrificans KACC 14055T.</title>
        <authorList>
            <person name="Hyun D.-W."/>
            <person name="Bae J.-W."/>
        </authorList>
    </citation>
    <scope>NUCLEOTIDE SEQUENCE [LARGE SCALE GENOMIC DNA]</scope>
    <source>
        <strain evidence="7 8">KACC 14055</strain>
    </source>
</reference>
<evidence type="ECO:0000256" key="1">
    <source>
        <dbReference type="ARBA" id="ARBA00022491"/>
    </source>
</evidence>
<keyword evidence="8" id="KW-1185">Reference proteome</keyword>
<evidence type="ECO:0000313" key="8">
    <source>
        <dbReference type="Proteomes" id="UP000515934"/>
    </source>
</evidence>
<dbReference type="KEGG" id="ldn:H9L06_00805"/>
<feature type="DNA-binding region" description="H-T-H motif" evidence="5">
    <location>
        <begin position="39"/>
        <end position="58"/>
    </location>
</feature>
<dbReference type="PANTHER" id="PTHR30055:SF207">
    <property type="entry name" value="HTH-TYPE TRANSCRIPTIONAL REPRESSOR FATR"/>
    <property type="match status" value="1"/>
</dbReference>